<dbReference type="EMBL" id="JAAGNX010000001">
    <property type="protein sequence ID" value="NDV61095.1"/>
    <property type="molecule type" value="Genomic_DNA"/>
</dbReference>
<protein>
    <recommendedName>
        <fullName evidence="1">Peptidase C39 domain-containing protein</fullName>
    </recommendedName>
</protein>
<dbReference type="InterPro" id="IPR005074">
    <property type="entry name" value="Peptidase_C39"/>
</dbReference>
<reference evidence="2 3" key="1">
    <citation type="submission" date="2020-02" db="EMBL/GenBank/DDBJ databases">
        <title>Albibacoteraceae fam. nov., the first described family within the subdivision 4 Verrucomicrobia.</title>
        <authorList>
            <person name="Xi F."/>
        </authorList>
    </citation>
    <scope>NUCLEOTIDE SEQUENCE [LARGE SCALE GENOMIC DNA]</scope>
    <source>
        <strain evidence="2 3">CK1056</strain>
    </source>
</reference>
<proteinExistence type="predicted"/>
<dbReference type="GO" id="GO:0016020">
    <property type="term" value="C:membrane"/>
    <property type="evidence" value="ECO:0007669"/>
    <property type="project" value="InterPro"/>
</dbReference>
<dbReference type="RefSeq" id="WP_163961717.1">
    <property type="nucleotide sequence ID" value="NZ_JAAGNX010000001.1"/>
</dbReference>
<dbReference type="AlphaFoldDB" id="A0A6B2M016"/>
<keyword evidence="3" id="KW-1185">Reference proteome</keyword>
<organism evidence="2 3">
    <name type="scientific">Oceanipulchritudo coccoides</name>
    <dbReference type="NCBI Taxonomy" id="2706888"/>
    <lineage>
        <taxon>Bacteria</taxon>
        <taxon>Pseudomonadati</taxon>
        <taxon>Verrucomicrobiota</taxon>
        <taxon>Opitutia</taxon>
        <taxon>Puniceicoccales</taxon>
        <taxon>Oceanipulchritudinaceae</taxon>
        <taxon>Oceanipulchritudo</taxon>
    </lineage>
</organism>
<feature type="domain" description="Peptidase C39" evidence="1">
    <location>
        <begin position="11"/>
        <end position="111"/>
    </location>
</feature>
<evidence type="ECO:0000313" key="3">
    <source>
        <dbReference type="Proteomes" id="UP000478417"/>
    </source>
</evidence>
<dbReference type="Proteomes" id="UP000478417">
    <property type="component" value="Unassembled WGS sequence"/>
</dbReference>
<sequence length="144" mass="16574">MGTTLQITRYHQFLNHTCGVVASEVLLATLGYPVPRDLKKQLGTTWYGTHVEDILRVLNRLGLRYRCIGQSIPKLKRALDTCCPVLVSYEPGKWGHVAVIYGFDDEGVHIWNHRWFREGHLSFDDLAEMLAWSEDGCMFMFWGT</sequence>
<comment type="caution">
    <text evidence="2">The sequence shown here is derived from an EMBL/GenBank/DDBJ whole genome shotgun (WGS) entry which is preliminary data.</text>
</comment>
<evidence type="ECO:0000259" key="1">
    <source>
        <dbReference type="Pfam" id="PF03412"/>
    </source>
</evidence>
<dbReference type="GO" id="GO:0006508">
    <property type="term" value="P:proteolysis"/>
    <property type="evidence" value="ECO:0007669"/>
    <property type="project" value="InterPro"/>
</dbReference>
<dbReference type="GO" id="GO:0005524">
    <property type="term" value="F:ATP binding"/>
    <property type="evidence" value="ECO:0007669"/>
    <property type="project" value="InterPro"/>
</dbReference>
<evidence type="ECO:0000313" key="2">
    <source>
        <dbReference type="EMBL" id="NDV61095.1"/>
    </source>
</evidence>
<dbReference type="Gene3D" id="3.90.70.10">
    <property type="entry name" value="Cysteine proteinases"/>
    <property type="match status" value="1"/>
</dbReference>
<name>A0A6B2M016_9BACT</name>
<gene>
    <name evidence="2" type="ORF">G0Q06_01385</name>
</gene>
<dbReference type="GO" id="GO:0008233">
    <property type="term" value="F:peptidase activity"/>
    <property type="evidence" value="ECO:0007669"/>
    <property type="project" value="InterPro"/>
</dbReference>
<dbReference type="Pfam" id="PF03412">
    <property type="entry name" value="Peptidase_C39"/>
    <property type="match status" value="1"/>
</dbReference>
<accession>A0A6B2M016</accession>